<feature type="region of interest" description="Disordered" evidence="1">
    <location>
        <begin position="54"/>
        <end position="78"/>
    </location>
</feature>
<gene>
    <name evidence="2" type="ORF">SDC9_95840</name>
</gene>
<comment type="caution">
    <text evidence="2">The sequence shown here is derived from an EMBL/GenBank/DDBJ whole genome shotgun (WGS) entry which is preliminary data.</text>
</comment>
<reference evidence="2" key="1">
    <citation type="submission" date="2019-08" db="EMBL/GenBank/DDBJ databases">
        <authorList>
            <person name="Kucharzyk K."/>
            <person name="Murdoch R.W."/>
            <person name="Higgins S."/>
            <person name="Loffler F."/>
        </authorList>
    </citation>
    <scope>NUCLEOTIDE SEQUENCE</scope>
</reference>
<proteinExistence type="predicted"/>
<sequence length="78" mass="8205">MGHLITAAVAVQGGADSGLISFPKVGTVAASEEFYQPSDFVIYKGFASDIEVSTKTDDGGFDYPRSSPTTYLKGGHDQ</sequence>
<organism evidence="2">
    <name type="scientific">bioreactor metagenome</name>
    <dbReference type="NCBI Taxonomy" id="1076179"/>
    <lineage>
        <taxon>unclassified sequences</taxon>
        <taxon>metagenomes</taxon>
        <taxon>ecological metagenomes</taxon>
    </lineage>
</organism>
<dbReference type="EMBL" id="VSSQ01012386">
    <property type="protein sequence ID" value="MPM49112.1"/>
    <property type="molecule type" value="Genomic_DNA"/>
</dbReference>
<evidence type="ECO:0000256" key="1">
    <source>
        <dbReference type="SAM" id="MobiDB-lite"/>
    </source>
</evidence>
<protein>
    <submittedName>
        <fullName evidence="2">Uncharacterized protein</fullName>
    </submittedName>
</protein>
<name>A0A645A7M2_9ZZZZ</name>
<dbReference type="AlphaFoldDB" id="A0A645A7M2"/>
<accession>A0A645A7M2</accession>
<evidence type="ECO:0000313" key="2">
    <source>
        <dbReference type="EMBL" id="MPM49112.1"/>
    </source>
</evidence>